<dbReference type="InterPro" id="IPR006379">
    <property type="entry name" value="HAD-SF_hydro_IIB"/>
</dbReference>
<dbReference type="SFLD" id="SFLDG01140">
    <property type="entry name" value="C2.B:_Phosphomannomutase_and_P"/>
    <property type="match status" value="1"/>
</dbReference>
<gene>
    <name evidence="1" type="ORF">CBF32_05835</name>
</gene>
<dbReference type="CDD" id="cd07516">
    <property type="entry name" value="HAD_Pase"/>
    <property type="match status" value="1"/>
</dbReference>
<dbReference type="GO" id="GO:0000287">
    <property type="term" value="F:magnesium ion binding"/>
    <property type="evidence" value="ECO:0007669"/>
    <property type="project" value="TreeGrafter"/>
</dbReference>
<dbReference type="Pfam" id="PF08282">
    <property type="entry name" value="Hydrolase_3"/>
    <property type="match status" value="1"/>
</dbReference>
<organism evidence="1 2">
    <name type="scientific">Vagococcus fluvialis</name>
    <dbReference type="NCBI Taxonomy" id="2738"/>
    <lineage>
        <taxon>Bacteria</taxon>
        <taxon>Bacillati</taxon>
        <taxon>Bacillota</taxon>
        <taxon>Bacilli</taxon>
        <taxon>Lactobacillales</taxon>
        <taxon>Enterococcaceae</taxon>
        <taxon>Vagococcus</taxon>
    </lineage>
</organism>
<dbReference type="InterPro" id="IPR023214">
    <property type="entry name" value="HAD_sf"/>
</dbReference>
<dbReference type="OrthoDB" id="9790031at2"/>
<dbReference type="NCBIfam" id="NF007806">
    <property type="entry name" value="PRK10513.1"/>
    <property type="match status" value="1"/>
</dbReference>
<dbReference type="AlphaFoldDB" id="A0A369AY54"/>
<dbReference type="PROSITE" id="PS01228">
    <property type="entry name" value="COF_1"/>
    <property type="match status" value="1"/>
</dbReference>
<dbReference type="GO" id="GO:0005829">
    <property type="term" value="C:cytosol"/>
    <property type="evidence" value="ECO:0007669"/>
    <property type="project" value="TreeGrafter"/>
</dbReference>
<dbReference type="SFLD" id="SFLDG01144">
    <property type="entry name" value="C2.B.4:_PGP_Like"/>
    <property type="match status" value="1"/>
</dbReference>
<dbReference type="RefSeq" id="WP_114289419.1">
    <property type="nucleotide sequence ID" value="NZ_CP081459.1"/>
</dbReference>
<dbReference type="NCBIfam" id="TIGR01484">
    <property type="entry name" value="HAD-SF-IIB"/>
    <property type="match status" value="1"/>
</dbReference>
<evidence type="ECO:0000313" key="2">
    <source>
        <dbReference type="Proteomes" id="UP000288197"/>
    </source>
</evidence>
<dbReference type="NCBIfam" id="TIGR00099">
    <property type="entry name" value="Cof-subfamily"/>
    <property type="match status" value="1"/>
</dbReference>
<name>A0A369AY54_9ENTE</name>
<dbReference type="GO" id="GO:0016791">
    <property type="term" value="F:phosphatase activity"/>
    <property type="evidence" value="ECO:0007669"/>
    <property type="project" value="TreeGrafter"/>
</dbReference>
<dbReference type="EMBL" id="NGJX01000004">
    <property type="protein sequence ID" value="RSU02785.1"/>
    <property type="molecule type" value="Genomic_DNA"/>
</dbReference>
<dbReference type="Gene3D" id="3.30.1240.10">
    <property type="match status" value="1"/>
</dbReference>
<dbReference type="PANTHER" id="PTHR10000">
    <property type="entry name" value="PHOSPHOSERINE PHOSPHATASE"/>
    <property type="match status" value="1"/>
</dbReference>
<dbReference type="InterPro" id="IPR000150">
    <property type="entry name" value="Cof"/>
</dbReference>
<dbReference type="InterPro" id="IPR036412">
    <property type="entry name" value="HAD-like_sf"/>
</dbReference>
<dbReference type="Gene3D" id="3.40.50.1000">
    <property type="entry name" value="HAD superfamily/HAD-like"/>
    <property type="match status" value="1"/>
</dbReference>
<protein>
    <submittedName>
        <fullName evidence="1">Sugar-phosphatase</fullName>
    </submittedName>
</protein>
<comment type="caution">
    <text evidence="1">The sequence shown here is derived from an EMBL/GenBank/DDBJ whole genome shotgun (WGS) entry which is preliminary data.</text>
</comment>
<dbReference type="Proteomes" id="UP000288197">
    <property type="component" value="Unassembled WGS sequence"/>
</dbReference>
<dbReference type="SFLD" id="SFLDS00003">
    <property type="entry name" value="Haloacid_Dehalogenase"/>
    <property type="match status" value="1"/>
</dbReference>
<proteinExistence type="predicted"/>
<dbReference type="PANTHER" id="PTHR10000:SF8">
    <property type="entry name" value="HAD SUPERFAMILY HYDROLASE-LIKE, TYPE 3"/>
    <property type="match status" value="1"/>
</dbReference>
<reference evidence="1 2" key="1">
    <citation type="submission" date="2017-05" db="EMBL/GenBank/DDBJ databases">
        <title>Vagococcus spp. assemblies.</title>
        <authorList>
            <person name="Gulvik C.A."/>
        </authorList>
    </citation>
    <scope>NUCLEOTIDE SEQUENCE [LARGE SCALE GENOMIC DNA]</scope>
    <source>
        <strain evidence="1 2">NCFB 2497</strain>
    </source>
</reference>
<sequence>MAIKLVTIDIDGTLLNSERKVTPEVKAAIKKCTENDVNIVLATGRPTIGVLDLIKELELDNEHGFMITYNGAMIQNAGTEEVLIQHPLSHEDYLDVELLSRKLDVHFHAQDYSTMYTANKDISEYTVHEAFLTGIPLVYRPVSEMTSETTIIKAMMIDHEEKLNEAIKNMPTDFSNRFAMVKSMPFYLEVLNKNATKGIAVTELANHLNITLDEVMAIGDNENDLSMLEAAGIGVAMGNAVPAAKEAADRITKTNDEHGVAYALEEWVLK</sequence>
<accession>A0A369AY54</accession>
<evidence type="ECO:0000313" key="1">
    <source>
        <dbReference type="EMBL" id="RSU02785.1"/>
    </source>
</evidence>
<dbReference type="GeneID" id="63146167"/>
<dbReference type="SUPFAM" id="SSF56784">
    <property type="entry name" value="HAD-like"/>
    <property type="match status" value="1"/>
</dbReference>
<keyword evidence="2" id="KW-1185">Reference proteome</keyword>
<dbReference type="PROSITE" id="PS01229">
    <property type="entry name" value="COF_2"/>
    <property type="match status" value="1"/>
</dbReference>